<protein>
    <submittedName>
        <fullName evidence="1">Uncharacterized protein</fullName>
    </submittedName>
</protein>
<accession>A0ABW0LJW2</accession>
<name>A0ABW0LJW2_9BACI</name>
<gene>
    <name evidence="1" type="ORF">ACFPM4_14545</name>
</gene>
<organism evidence="1 2">
    <name type="scientific">Lederbergia graminis</name>
    <dbReference type="NCBI Taxonomy" id="735518"/>
    <lineage>
        <taxon>Bacteria</taxon>
        <taxon>Bacillati</taxon>
        <taxon>Bacillota</taxon>
        <taxon>Bacilli</taxon>
        <taxon>Bacillales</taxon>
        <taxon>Bacillaceae</taxon>
        <taxon>Lederbergia</taxon>
    </lineage>
</organism>
<evidence type="ECO:0000313" key="2">
    <source>
        <dbReference type="Proteomes" id="UP001596147"/>
    </source>
</evidence>
<sequence length="216" mass="25345">MKLKDIKNVKLEKIKIMIDLTATRSAGKKGLDWLISNDIKTVGDLISSETLIKLKKKFQTVLQIIPRSEVFEIVESEVNEVIKRDPSYSDETIAEMKKQHTYCWELLLRDQLFILSEDKVNDNPVIWCRDLSDDEIGEYAKKNHLYINQDEELDFGQIVDIELRKDFSNQYFVKGDLYFKELFPFIKDFLIPLPINTKVKKSTHPLKNAINLFMKK</sequence>
<dbReference type="EMBL" id="JBHSMC010000020">
    <property type="protein sequence ID" value="MFC5465948.1"/>
    <property type="molecule type" value="Genomic_DNA"/>
</dbReference>
<proteinExistence type="predicted"/>
<dbReference type="Proteomes" id="UP001596147">
    <property type="component" value="Unassembled WGS sequence"/>
</dbReference>
<evidence type="ECO:0000313" key="1">
    <source>
        <dbReference type="EMBL" id="MFC5465948.1"/>
    </source>
</evidence>
<reference evidence="2" key="1">
    <citation type="journal article" date="2019" name="Int. J. Syst. Evol. Microbiol.">
        <title>The Global Catalogue of Microorganisms (GCM) 10K type strain sequencing project: providing services to taxonomists for standard genome sequencing and annotation.</title>
        <authorList>
            <consortium name="The Broad Institute Genomics Platform"/>
            <consortium name="The Broad Institute Genome Sequencing Center for Infectious Disease"/>
            <person name="Wu L."/>
            <person name="Ma J."/>
        </authorList>
    </citation>
    <scope>NUCLEOTIDE SEQUENCE [LARGE SCALE GENOMIC DNA]</scope>
    <source>
        <strain evidence="2">CGMCC 1.12237</strain>
    </source>
</reference>
<dbReference type="RefSeq" id="WP_382353131.1">
    <property type="nucleotide sequence ID" value="NZ_JBHSMC010000020.1"/>
</dbReference>
<comment type="caution">
    <text evidence="1">The sequence shown here is derived from an EMBL/GenBank/DDBJ whole genome shotgun (WGS) entry which is preliminary data.</text>
</comment>
<keyword evidence="2" id="KW-1185">Reference proteome</keyword>